<evidence type="ECO:0008006" key="3">
    <source>
        <dbReference type="Google" id="ProtNLM"/>
    </source>
</evidence>
<dbReference type="OrthoDB" id="2963168at2759"/>
<dbReference type="CDD" id="cd10170">
    <property type="entry name" value="ASKHA_NBD_HSP70"/>
    <property type="match status" value="1"/>
</dbReference>
<dbReference type="PANTHER" id="PTHR14187">
    <property type="entry name" value="ALPHA KINASE/ELONGATION FACTOR 2 KINASE"/>
    <property type="match status" value="1"/>
</dbReference>
<proteinExistence type="predicted"/>
<sequence length="599" mass="66947">MAHKLLGPGDKFERLEHELIVGIDFGTTFSGVSYAFLHPGEVPEIQSVTKFSDQAQSSGKVPSVMYYDKNGDLKGAGAKTTQESFLEEAAENEWTRVEYFKMHLRPAGTEIDTNGLRVADLPPNKTAEQVLGDFLGYLWSETETYIGARHENGKALMDKVRNRTQFVLGHPNGWVGIPQQRMRHSARLGGLISNDEDEQDKIKFVTEGEASTLTCLASKFAPHPIAAGYQFILLDAGGGTLDISSYEVKSPKPLRLIEKTTPDCRFAGSVFVNRNAADYLRGTLCGSEFGDEESISDLVSRQFEERLKPLFSDATAPYRLRMNTSKSIPKYKIRSGFLPISGPAVAKFFEFSITQAIDSIIAARNKIMEKEKKGSRVMPVWVVGGFGSSPWLMKRLKEVLGDDDFSFCQPETNLSKAVADGAVRSFLYGNVTARMSRTCYGTDCLTLFDPFDADHIKRRDLVTPSPFGGHKIGPIFSCIAKKDESIEVSEAYCKSYLRRVLNKDDARHTSSSIYCYDGDDPVPLWFEENKGKFRELCKLEADLSGRCTDKTRRNLGGLVDYWLLDFEIELKLGTTELEARIKWEQNGQTLYGPVRVVYA</sequence>
<dbReference type="STRING" id="27342.A0A0H2RLE2"/>
<dbReference type="AlphaFoldDB" id="A0A0H2RLE2"/>
<keyword evidence="2" id="KW-1185">Reference proteome</keyword>
<organism evidence="1 2">
    <name type="scientific">Schizopora paradoxa</name>
    <dbReference type="NCBI Taxonomy" id="27342"/>
    <lineage>
        <taxon>Eukaryota</taxon>
        <taxon>Fungi</taxon>
        <taxon>Dikarya</taxon>
        <taxon>Basidiomycota</taxon>
        <taxon>Agaricomycotina</taxon>
        <taxon>Agaricomycetes</taxon>
        <taxon>Hymenochaetales</taxon>
        <taxon>Schizoporaceae</taxon>
        <taxon>Schizopora</taxon>
    </lineage>
</organism>
<dbReference type="Proteomes" id="UP000053477">
    <property type="component" value="Unassembled WGS sequence"/>
</dbReference>
<dbReference type="Gene3D" id="3.30.420.40">
    <property type="match status" value="1"/>
</dbReference>
<protein>
    <recommendedName>
        <fullName evidence="3">Actin-like ATPase domain-containing protein</fullName>
    </recommendedName>
</protein>
<dbReference type="InParanoid" id="A0A0H2RLE2"/>
<dbReference type="EMBL" id="KQ085971">
    <property type="protein sequence ID" value="KLO12785.1"/>
    <property type="molecule type" value="Genomic_DNA"/>
</dbReference>
<reference evidence="1 2" key="1">
    <citation type="submission" date="2015-04" db="EMBL/GenBank/DDBJ databases">
        <title>Complete genome sequence of Schizopora paradoxa KUC8140, a cosmopolitan wood degrader in East Asia.</title>
        <authorList>
            <consortium name="DOE Joint Genome Institute"/>
            <person name="Min B."/>
            <person name="Park H."/>
            <person name="Jang Y."/>
            <person name="Kim J.-J."/>
            <person name="Kim K.H."/>
            <person name="Pangilinan J."/>
            <person name="Lipzen A."/>
            <person name="Riley R."/>
            <person name="Grigoriev I.V."/>
            <person name="Spatafora J.W."/>
            <person name="Choi I.-G."/>
        </authorList>
    </citation>
    <scope>NUCLEOTIDE SEQUENCE [LARGE SCALE GENOMIC DNA]</scope>
    <source>
        <strain evidence="1 2">KUC8140</strain>
    </source>
</reference>
<dbReference type="InterPro" id="IPR043129">
    <property type="entry name" value="ATPase_NBD"/>
</dbReference>
<evidence type="ECO:0000313" key="2">
    <source>
        <dbReference type="Proteomes" id="UP000053477"/>
    </source>
</evidence>
<dbReference type="SUPFAM" id="SSF53067">
    <property type="entry name" value="Actin-like ATPase domain"/>
    <property type="match status" value="2"/>
</dbReference>
<accession>A0A0H2RLE2</accession>
<name>A0A0H2RLE2_9AGAM</name>
<gene>
    <name evidence="1" type="ORF">SCHPADRAFT_940958</name>
</gene>
<evidence type="ECO:0000313" key="1">
    <source>
        <dbReference type="EMBL" id="KLO12785.1"/>
    </source>
</evidence>
<dbReference type="PANTHER" id="PTHR14187:SF5">
    <property type="entry name" value="HEAT SHOCK 70 KDA PROTEIN 12A"/>
    <property type="match status" value="1"/>
</dbReference>